<dbReference type="KEGG" id="acn:ACIS_00701"/>
<dbReference type="HOGENOM" id="CLU_538246_0_0_5"/>
<dbReference type="OrthoDB" id="7165143at2"/>
<keyword evidence="2" id="KW-1185">Reference proteome</keyword>
<evidence type="ECO:0000313" key="2">
    <source>
        <dbReference type="Proteomes" id="UP000000630"/>
    </source>
</evidence>
<dbReference type="RefSeq" id="WP_012880728.1">
    <property type="nucleotide sequence ID" value="NC_013532.1"/>
</dbReference>
<dbReference type="EMBL" id="CP001759">
    <property type="protein sequence ID" value="ACZ49271.1"/>
    <property type="molecule type" value="Genomic_DNA"/>
</dbReference>
<proteinExistence type="predicted"/>
<name>D1AUP3_ANACI</name>
<reference evidence="1 2" key="1">
    <citation type="journal article" date="2010" name="J. Bacteriol.">
        <title>Complete genome sequence of Anaplasma marginale subsp. centrale.</title>
        <authorList>
            <person name="Herndon D.R."/>
            <person name="Palmer G.H."/>
            <person name="Shkap V."/>
            <person name="Knowles D.P. Jr."/>
            <person name="Brayton K.A."/>
        </authorList>
    </citation>
    <scope>NUCLEOTIDE SEQUENCE [LARGE SCALE GENOMIC DNA]</scope>
    <source>
        <strain evidence="1 2">Israel</strain>
    </source>
</reference>
<protein>
    <submittedName>
        <fullName evidence="1">Uncharacterized protein</fullName>
    </submittedName>
</protein>
<gene>
    <name evidence="1" type="ordered locus">ACIS_00701</name>
</gene>
<dbReference type="AlphaFoldDB" id="D1AUP3"/>
<accession>D1AUP3</accession>
<organism evidence="1 2">
    <name type="scientific">Anaplasma centrale (strain Israel)</name>
    <name type="common">Anaplasma marginale subsp. centrale (strain Israel)</name>
    <dbReference type="NCBI Taxonomy" id="574556"/>
    <lineage>
        <taxon>Bacteria</taxon>
        <taxon>Pseudomonadati</taxon>
        <taxon>Pseudomonadota</taxon>
        <taxon>Alphaproteobacteria</taxon>
        <taxon>Rickettsiales</taxon>
        <taxon>Anaplasmataceae</taxon>
        <taxon>Anaplasma</taxon>
    </lineage>
</organism>
<sequence>MNLLDKGGIPRSTLPIRELLITAVATAVTISIMKAHNDKKRALCVFISFVATACLMQQKKKFFRDSIQIFFSEDAKKGIVTFAEAPITKISITATNERCSDTPYTMVAELKRPTISIQGKKSRAIRKISLQSYGHSWDHTANSDAPQMTVFISGRNKKHSIEADFTCLRGRNSLLLDIKSKRYEEYIPLCRVRNTRDYIRKALEMKLKKKSFLQTLLARYLSKDTFPANKEKAMYLIHNFGDMLHKSSILAMSKALERLVQIDYETTKSKLELSDKSSSTTRYPSGRLSHLKDGQLKSLEADILMLVKARACEYENLHEALGHNVYKSAMNLGIEDVIACYPDRVNQATNTLIKTYIASHRTLAPQMKAIHKYIETCRKHHNKQLQRTTDCTKTVDSHAHQILCSFAKQEGISPGDLCAIIEHARNKLCRKYRETFVDDITGITQKVTARISKIRIKIGKFESQDMEMEDHELCDEADEVDELHHEAIEAPLSDHIKYPLRGCR</sequence>
<dbReference type="Proteomes" id="UP000000630">
    <property type="component" value="Chromosome"/>
</dbReference>
<evidence type="ECO:0000313" key="1">
    <source>
        <dbReference type="EMBL" id="ACZ49271.1"/>
    </source>
</evidence>